<evidence type="ECO:0008006" key="9">
    <source>
        <dbReference type="Google" id="ProtNLM"/>
    </source>
</evidence>
<sequence length="396" mass="40085">MTKPLRRNRAFLLLWSGQAAVSLGGSVAAVAYPFLALLATGSAAGAGAVAFAGLATGTLLRLPGGVLADRWALRPLLIWSDTVRAVVTGTLVAAVAAGRLTFAHLMVATVVTAACAACAEPAQTIAVRYVVPAAQLPHALAQNEARGHLAGLGGQPLGGWLYGLGVGLPLVAHALSHVAGGLTVALIRRPLGTGRVVDTPLWTDLRTGLRHLWGDRFLRSTLLVAAAFQFVFAGLGLVIIAGAAAAGTPAVHVGTALALAGVGGLLGAWAAPRVQRRLPLVALVRMFGWTSAACLALMAVLPHVYAAGVLLGVVYFFATPANAMLVAAQMNVTPPHLQGRVISAAMLVAGCAAPLGPLAGGALFEWTGRPVTFIAFAACAAATTVCGARSARIDGS</sequence>
<feature type="transmembrane region" description="Helical" evidence="6">
    <location>
        <begin position="83"/>
        <end position="102"/>
    </location>
</feature>
<dbReference type="AlphaFoldDB" id="A0A8J3Z5R2"/>
<dbReference type="InterPro" id="IPR011701">
    <property type="entry name" value="MFS"/>
</dbReference>
<dbReference type="CDD" id="cd06173">
    <property type="entry name" value="MFS_MefA_like"/>
    <property type="match status" value="1"/>
</dbReference>
<dbReference type="Gene3D" id="1.20.1250.20">
    <property type="entry name" value="MFS general substrate transporter like domains"/>
    <property type="match status" value="1"/>
</dbReference>
<dbReference type="EMBL" id="BOPG01000017">
    <property type="protein sequence ID" value="GIJ55415.1"/>
    <property type="molecule type" value="Genomic_DNA"/>
</dbReference>
<keyword evidence="2" id="KW-1003">Cell membrane</keyword>
<keyword evidence="8" id="KW-1185">Reference proteome</keyword>
<feature type="transmembrane region" description="Helical" evidence="6">
    <location>
        <begin position="39"/>
        <end position="62"/>
    </location>
</feature>
<dbReference type="SUPFAM" id="SSF103473">
    <property type="entry name" value="MFS general substrate transporter"/>
    <property type="match status" value="1"/>
</dbReference>
<comment type="caution">
    <text evidence="7">The sequence shown here is derived from an EMBL/GenBank/DDBJ whole genome shotgun (WGS) entry which is preliminary data.</text>
</comment>
<dbReference type="PANTHER" id="PTHR23513">
    <property type="entry name" value="INTEGRAL MEMBRANE EFFLUX PROTEIN-RELATED"/>
    <property type="match status" value="1"/>
</dbReference>
<keyword evidence="4 6" id="KW-1133">Transmembrane helix</keyword>
<feature type="transmembrane region" description="Helical" evidence="6">
    <location>
        <begin position="160"/>
        <end position="187"/>
    </location>
</feature>
<feature type="transmembrane region" description="Helical" evidence="6">
    <location>
        <begin position="222"/>
        <end position="244"/>
    </location>
</feature>
<accession>A0A8J3Z5R2</accession>
<evidence type="ECO:0000256" key="2">
    <source>
        <dbReference type="ARBA" id="ARBA00022475"/>
    </source>
</evidence>
<feature type="transmembrane region" description="Helical" evidence="6">
    <location>
        <begin position="305"/>
        <end position="328"/>
    </location>
</feature>
<dbReference type="RefSeq" id="WP_203992177.1">
    <property type="nucleotide sequence ID" value="NZ_BOPG01000017.1"/>
</dbReference>
<keyword evidence="3 6" id="KW-0812">Transmembrane</keyword>
<evidence type="ECO:0000313" key="8">
    <source>
        <dbReference type="Proteomes" id="UP000612585"/>
    </source>
</evidence>
<feature type="transmembrane region" description="Helical" evidence="6">
    <location>
        <begin position="278"/>
        <end position="299"/>
    </location>
</feature>
<dbReference type="InterPro" id="IPR036259">
    <property type="entry name" value="MFS_trans_sf"/>
</dbReference>
<dbReference type="GO" id="GO:0005886">
    <property type="term" value="C:plasma membrane"/>
    <property type="evidence" value="ECO:0007669"/>
    <property type="project" value="UniProtKB-SubCell"/>
</dbReference>
<evidence type="ECO:0000256" key="3">
    <source>
        <dbReference type="ARBA" id="ARBA00022692"/>
    </source>
</evidence>
<evidence type="ECO:0000256" key="4">
    <source>
        <dbReference type="ARBA" id="ARBA00022989"/>
    </source>
</evidence>
<dbReference type="Pfam" id="PF07690">
    <property type="entry name" value="MFS_1"/>
    <property type="match status" value="1"/>
</dbReference>
<evidence type="ECO:0000256" key="6">
    <source>
        <dbReference type="SAM" id="Phobius"/>
    </source>
</evidence>
<gene>
    <name evidence="7" type="ORF">Vau01_029310</name>
</gene>
<protein>
    <recommendedName>
        <fullName evidence="9">MFS transporter</fullName>
    </recommendedName>
</protein>
<dbReference type="Proteomes" id="UP000612585">
    <property type="component" value="Unassembled WGS sequence"/>
</dbReference>
<reference evidence="7" key="1">
    <citation type="submission" date="2021-01" db="EMBL/GenBank/DDBJ databases">
        <title>Whole genome shotgun sequence of Virgisporangium aurantiacum NBRC 16421.</title>
        <authorList>
            <person name="Komaki H."/>
            <person name="Tamura T."/>
        </authorList>
    </citation>
    <scope>NUCLEOTIDE SEQUENCE</scope>
    <source>
        <strain evidence="7">NBRC 16421</strain>
    </source>
</reference>
<evidence type="ECO:0000256" key="1">
    <source>
        <dbReference type="ARBA" id="ARBA00004651"/>
    </source>
</evidence>
<feature type="transmembrane region" description="Helical" evidence="6">
    <location>
        <begin position="250"/>
        <end position="271"/>
    </location>
</feature>
<dbReference type="GO" id="GO:0022857">
    <property type="term" value="F:transmembrane transporter activity"/>
    <property type="evidence" value="ECO:0007669"/>
    <property type="project" value="InterPro"/>
</dbReference>
<proteinExistence type="predicted"/>
<feature type="transmembrane region" description="Helical" evidence="6">
    <location>
        <begin position="370"/>
        <end position="388"/>
    </location>
</feature>
<feature type="transmembrane region" description="Helical" evidence="6">
    <location>
        <begin position="340"/>
        <end position="364"/>
    </location>
</feature>
<evidence type="ECO:0000256" key="5">
    <source>
        <dbReference type="ARBA" id="ARBA00023136"/>
    </source>
</evidence>
<keyword evidence="5 6" id="KW-0472">Membrane</keyword>
<organism evidence="7 8">
    <name type="scientific">Virgisporangium aurantiacum</name>
    <dbReference type="NCBI Taxonomy" id="175570"/>
    <lineage>
        <taxon>Bacteria</taxon>
        <taxon>Bacillati</taxon>
        <taxon>Actinomycetota</taxon>
        <taxon>Actinomycetes</taxon>
        <taxon>Micromonosporales</taxon>
        <taxon>Micromonosporaceae</taxon>
        <taxon>Virgisporangium</taxon>
    </lineage>
</organism>
<comment type="subcellular location">
    <subcellularLocation>
        <location evidence="1">Cell membrane</location>
        <topology evidence="1">Multi-pass membrane protein</topology>
    </subcellularLocation>
</comment>
<evidence type="ECO:0000313" key="7">
    <source>
        <dbReference type="EMBL" id="GIJ55415.1"/>
    </source>
</evidence>
<dbReference type="PANTHER" id="PTHR23513:SF11">
    <property type="entry name" value="STAPHYLOFERRIN A TRANSPORTER"/>
    <property type="match status" value="1"/>
</dbReference>
<name>A0A8J3Z5R2_9ACTN</name>